<gene>
    <name evidence="5" type="ORF">M5D96_008880</name>
</gene>
<name>A0A9P9YJV1_9MUSC</name>
<comment type="similarity">
    <text evidence="1">Belongs to the UDP-glycosyltransferase family.</text>
</comment>
<protein>
    <recommendedName>
        <fullName evidence="7">UDP-glycosyltransferases domain-containing protein</fullName>
    </recommendedName>
</protein>
<dbReference type="CDD" id="cd03784">
    <property type="entry name" value="GT1_Gtf-like"/>
    <property type="match status" value="1"/>
</dbReference>
<dbReference type="EMBL" id="JAMKOV010000008">
    <property type="protein sequence ID" value="KAI8038191.1"/>
    <property type="molecule type" value="Genomic_DNA"/>
</dbReference>
<dbReference type="GO" id="GO:0008194">
    <property type="term" value="F:UDP-glycosyltransferase activity"/>
    <property type="evidence" value="ECO:0007669"/>
    <property type="project" value="InterPro"/>
</dbReference>
<dbReference type="FunFam" id="3.40.50.2000:FF:000050">
    <property type="entry name" value="UDP-glucuronosyltransferase"/>
    <property type="match status" value="1"/>
</dbReference>
<comment type="caution">
    <text evidence="5">The sequence shown here is derived from an EMBL/GenBank/DDBJ whole genome shotgun (WGS) entry which is preliminary data.</text>
</comment>
<keyword evidence="4" id="KW-0812">Transmembrane</keyword>
<dbReference type="Proteomes" id="UP001059596">
    <property type="component" value="Unassembled WGS sequence"/>
</dbReference>
<feature type="transmembrane region" description="Helical" evidence="4">
    <location>
        <begin position="508"/>
        <end position="531"/>
    </location>
</feature>
<evidence type="ECO:0000313" key="5">
    <source>
        <dbReference type="EMBL" id="KAI8038191.1"/>
    </source>
</evidence>
<dbReference type="Gene3D" id="3.40.50.2000">
    <property type="entry name" value="Glycogen Phosphorylase B"/>
    <property type="match status" value="2"/>
</dbReference>
<keyword evidence="4" id="KW-1133">Transmembrane helix</keyword>
<evidence type="ECO:0000256" key="4">
    <source>
        <dbReference type="SAM" id="Phobius"/>
    </source>
</evidence>
<accession>A0A9P9YJV1</accession>
<keyword evidence="4" id="KW-0472">Membrane</keyword>
<evidence type="ECO:0000256" key="1">
    <source>
        <dbReference type="ARBA" id="ARBA00009995"/>
    </source>
</evidence>
<dbReference type="AlphaFoldDB" id="A0A9P9YJV1"/>
<organism evidence="5 6">
    <name type="scientific">Drosophila gunungcola</name>
    <name type="common">fruit fly</name>
    <dbReference type="NCBI Taxonomy" id="103775"/>
    <lineage>
        <taxon>Eukaryota</taxon>
        <taxon>Metazoa</taxon>
        <taxon>Ecdysozoa</taxon>
        <taxon>Arthropoda</taxon>
        <taxon>Hexapoda</taxon>
        <taxon>Insecta</taxon>
        <taxon>Pterygota</taxon>
        <taxon>Neoptera</taxon>
        <taxon>Endopterygota</taxon>
        <taxon>Diptera</taxon>
        <taxon>Brachycera</taxon>
        <taxon>Muscomorpha</taxon>
        <taxon>Ephydroidea</taxon>
        <taxon>Drosophilidae</taxon>
        <taxon>Drosophila</taxon>
        <taxon>Sophophora</taxon>
    </lineage>
</organism>
<reference evidence="5" key="1">
    <citation type="journal article" date="2023" name="Genome Biol. Evol.">
        <title>Long-read-based Genome Assembly of Drosophila gunungcola Reveals Fewer Chemosensory Genes in Flower-breeding Species.</title>
        <authorList>
            <person name="Negi A."/>
            <person name="Liao B.Y."/>
            <person name="Yeh S.D."/>
        </authorList>
    </citation>
    <scope>NUCLEOTIDE SEQUENCE</scope>
    <source>
        <strain evidence="5">Sukarami</strain>
    </source>
</reference>
<evidence type="ECO:0008006" key="7">
    <source>
        <dbReference type="Google" id="ProtNLM"/>
    </source>
</evidence>
<dbReference type="InterPro" id="IPR050271">
    <property type="entry name" value="UDP-glycosyltransferase"/>
</dbReference>
<feature type="non-terminal residue" evidence="5">
    <location>
        <position position="1"/>
    </location>
</feature>
<dbReference type="Pfam" id="PF00201">
    <property type="entry name" value="UDPGT"/>
    <property type="match status" value="1"/>
</dbReference>
<dbReference type="InterPro" id="IPR002213">
    <property type="entry name" value="UDP_glucos_trans"/>
</dbReference>
<dbReference type="SUPFAM" id="SSF53756">
    <property type="entry name" value="UDP-Glycosyltransferase/glycogen phosphorylase"/>
    <property type="match status" value="1"/>
</dbReference>
<evidence type="ECO:0000256" key="3">
    <source>
        <dbReference type="ARBA" id="ARBA00022679"/>
    </source>
</evidence>
<proteinExistence type="inferred from homology"/>
<keyword evidence="3" id="KW-0808">Transferase</keyword>
<keyword evidence="6" id="KW-1185">Reference proteome</keyword>
<keyword evidence="2" id="KW-0328">Glycosyltransferase</keyword>
<evidence type="ECO:0000256" key="2">
    <source>
        <dbReference type="ARBA" id="ARBA00022676"/>
    </source>
</evidence>
<dbReference type="PANTHER" id="PTHR48043">
    <property type="entry name" value="EG:EG0003.4 PROTEIN-RELATED"/>
    <property type="match status" value="1"/>
</dbReference>
<evidence type="ECO:0000313" key="6">
    <source>
        <dbReference type="Proteomes" id="UP001059596"/>
    </source>
</evidence>
<dbReference type="PANTHER" id="PTHR48043:SF159">
    <property type="entry name" value="EG:EG0003.4 PROTEIN-RELATED"/>
    <property type="match status" value="1"/>
</dbReference>
<sequence>ETLYNNDQYICSSRLSEMAGILKCLALHILAIIAGAHGADILGLFTSLSPSHLVIQMSMARILAERGHNVTVVTVLEPPFLHKDITHILVPLEKDDLQAFNSVVSGLTKTDNTNAYASMFRSVRQMSEAFSKMGSVMKHQTVRNLYEHPDNRFDLLIVGYFMNSFQLALGYKLKIPIVVALSNPPSLLGDVLGNPWEVSYVSAMHLTNDHGSPMGFGKRFLNLLGNLGQRLFMFLIEYRNARTYREIYGDDPTLPSYGDLNKNISLVFFASHGISEGPIRPNVPAVIEVGGIQVKDRPDPLPRNMAEFLLEAPHGAILLSLGSNLRKTHLKPDTVQKMFNVVSGLRQKVIWKWDDLENKPGSSENILYSKWLPQDDLLAHPNITLFITHAGKGGVTEAQFHGKPMLALPVFGDQPSNADIMQKQGFGLKQSLLTLEEGSFRNGIREVLENPKYARAVRSFSTLYRDRPMSAPQTFIYWVEYVIRHRGAQHLQSPVVHMSYIAANNFDVYALFLVAIAATCFIIKLFIGVLFKKVKGNLKQTQLKKKYKVNKKEN</sequence>